<dbReference type="SUPFAM" id="SSF50022">
    <property type="entry name" value="ISP domain"/>
    <property type="match status" value="1"/>
</dbReference>
<evidence type="ECO:0000256" key="1">
    <source>
        <dbReference type="ARBA" id="ARBA00022714"/>
    </source>
</evidence>
<feature type="domain" description="Rieske" evidence="5">
    <location>
        <begin position="1"/>
        <end position="97"/>
    </location>
</feature>
<evidence type="ECO:0000256" key="2">
    <source>
        <dbReference type="ARBA" id="ARBA00022723"/>
    </source>
</evidence>
<evidence type="ECO:0000256" key="4">
    <source>
        <dbReference type="ARBA" id="ARBA00023014"/>
    </source>
</evidence>
<dbReference type="CDD" id="cd03467">
    <property type="entry name" value="Rieske"/>
    <property type="match status" value="1"/>
</dbReference>
<name>A0A031LPG1_9CREN</name>
<protein>
    <submittedName>
        <fullName evidence="6">Rieske (2Fe-2S) protein</fullName>
    </submittedName>
</protein>
<sequence>MAIAKPEMKPGEKKKIKTEEGEVLLIYLGGDKYIATEAKCPHLGCDLEKYGVLIREEIVCQCHFSHFSILDGKPIKGASKKSLKIFKVITDGNLLKITSS</sequence>
<dbReference type="Proteomes" id="UP000024332">
    <property type="component" value="Unassembled WGS sequence"/>
</dbReference>
<evidence type="ECO:0000313" key="6">
    <source>
        <dbReference type="EMBL" id="EZQ06967.1"/>
    </source>
</evidence>
<accession>A0A031LPG1</accession>
<dbReference type="GO" id="GO:0051537">
    <property type="term" value="F:2 iron, 2 sulfur cluster binding"/>
    <property type="evidence" value="ECO:0007669"/>
    <property type="project" value="UniProtKB-KW"/>
</dbReference>
<keyword evidence="4" id="KW-0411">Iron-sulfur</keyword>
<proteinExistence type="predicted"/>
<dbReference type="Gene3D" id="2.102.10.10">
    <property type="entry name" value="Rieske [2Fe-2S] iron-sulphur domain"/>
    <property type="match status" value="1"/>
</dbReference>
<organism evidence="6 7">
    <name type="scientific">Candidatus Acidianus copahuensis</name>
    <dbReference type="NCBI Taxonomy" id="1160895"/>
    <lineage>
        <taxon>Archaea</taxon>
        <taxon>Thermoproteota</taxon>
        <taxon>Thermoprotei</taxon>
        <taxon>Sulfolobales</taxon>
        <taxon>Sulfolobaceae</taxon>
        <taxon>Acidianus</taxon>
    </lineage>
</organism>
<keyword evidence="7" id="KW-1185">Reference proteome</keyword>
<evidence type="ECO:0000259" key="5">
    <source>
        <dbReference type="PROSITE" id="PS51296"/>
    </source>
</evidence>
<reference evidence="6 7" key="1">
    <citation type="submission" date="2014-03" db="EMBL/GenBank/DDBJ databases">
        <title>Draft genome sequence of the novel thermoacidophilic archaea Acidianus copahuensis ALE1 strain, isolated from Copahue volcanic area in Neuquen Argentina.</title>
        <authorList>
            <person name="Urbieta M.S."/>
            <person name="Rascovan N."/>
            <person name="Castro C."/>
            <person name="Revale S."/>
            <person name="Giaveno M.A."/>
            <person name="Vazquez M.P."/>
            <person name="Donati E.R."/>
        </authorList>
    </citation>
    <scope>NUCLEOTIDE SEQUENCE [LARGE SCALE GENOMIC DNA]</scope>
    <source>
        <strain evidence="6 7">ALE1</strain>
    </source>
</reference>
<dbReference type="InterPro" id="IPR017941">
    <property type="entry name" value="Rieske_2Fe-2S"/>
</dbReference>
<dbReference type="EMBL" id="JFZT01000039">
    <property type="protein sequence ID" value="EZQ06967.1"/>
    <property type="molecule type" value="Genomic_DNA"/>
</dbReference>
<evidence type="ECO:0000313" key="7">
    <source>
        <dbReference type="Proteomes" id="UP000024332"/>
    </source>
</evidence>
<keyword evidence="2" id="KW-0479">Metal-binding</keyword>
<dbReference type="PROSITE" id="PS51296">
    <property type="entry name" value="RIESKE"/>
    <property type="match status" value="1"/>
</dbReference>
<evidence type="ECO:0000256" key="3">
    <source>
        <dbReference type="ARBA" id="ARBA00023004"/>
    </source>
</evidence>
<dbReference type="STRING" id="1160895.CM19_06290"/>
<keyword evidence="3" id="KW-0408">Iron</keyword>
<dbReference type="Pfam" id="PF00355">
    <property type="entry name" value="Rieske"/>
    <property type="match status" value="1"/>
</dbReference>
<keyword evidence="1" id="KW-0001">2Fe-2S</keyword>
<comment type="caution">
    <text evidence="6">The sequence shown here is derived from an EMBL/GenBank/DDBJ whole genome shotgun (WGS) entry which is preliminary data.</text>
</comment>
<gene>
    <name evidence="6" type="ORF">CM19_06290</name>
</gene>
<dbReference type="GO" id="GO:0046872">
    <property type="term" value="F:metal ion binding"/>
    <property type="evidence" value="ECO:0007669"/>
    <property type="project" value="UniProtKB-KW"/>
</dbReference>
<dbReference type="AlphaFoldDB" id="A0A031LPG1"/>
<dbReference type="InterPro" id="IPR036922">
    <property type="entry name" value="Rieske_2Fe-2S_sf"/>
</dbReference>